<protein>
    <submittedName>
        <fullName evidence="1">Uncharacterized protein</fullName>
    </submittedName>
</protein>
<dbReference type="Proteomes" id="UP001054837">
    <property type="component" value="Unassembled WGS sequence"/>
</dbReference>
<proteinExistence type="predicted"/>
<name>A0AAV4QCE2_9ARAC</name>
<comment type="caution">
    <text evidence="1">The sequence shown here is derived from an EMBL/GenBank/DDBJ whole genome shotgun (WGS) entry which is preliminary data.</text>
</comment>
<reference evidence="1 2" key="1">
    <citation type="submission" date="2021-06" db="EMBL/GenBank/DDBJ databases">
        <title>Caerostris darwini draft genome.</title>
        <authorList>
            <person name="Kono N."/>
            <person name="Arakawa K."/>
        </authorList>
    </citation>
    <scope>NUCLEOTIDE SEQUENCE [LARGE SCALE GENOMIC DNA]</scope>
</reference>
<dbReference type="EMBL" id="BPLQ01004336">
    <property type="protein sequence ID" value="GIY07378.1"/>
    <property type="molecule type" value="Genomic_DNA"/>
</dbReference>
<dbReference type="AlphaFoldDB" id="A0AAV4QCE2"/>
<accession>A0AAV4QCE2</accession>
<evidence type="ECO:0000313" key="2">
    <source>
        <dbReference type="Proteomes" id="UP001054837"/>
    </source>
</evidence>
<organism evidence="1 2">
    <name type="scientific">Caerostris darwini</name>
    <dbReference type="NCBI Taxonomy" id="1538125"/>
    <lineage>
        <taxon>Eukaryota</taxon>
        <taxon>Metazoa</taxon>
        <taxon>Ecdysozoa</taxon>
        <taxon>Arthropoda</taxon>
        <taxon>Chelicerata</taxon>
        <taxon>Arachnida</taxon>
        <taxon>Araneae</taxon>
        <taxon>Araneomorphae</taxon>
        <taxon>Entelegynae</taxon>
        <taxon>Araneoidea</taxon>
        <taxon>Araneidae</taxon>
        <taxon>Caerostris</taxon>
    </lineage>
</organism>
<keyword evidence="2" id="KW-1185">Reference proteome</keyword>
<sequence>MMTLTLYSKTYNSEYSGGNHKNLLYQFYVNPSLARQKFCKLKEEARFALLGTNDDNAETSSFRRKSSALGNHIKLIPPLLVASRVLILTFQNKA</sequence>
<evidence type="ECO:0000313" key="1">
    <source>
        <dbReference type="EMBL" id="GIY07378.1"/>
    </source>
</evidence>
<gene>
    <name evidence="1" type="ORF">CDAR_434841</name>
</gene>